<dbReference type="Pfam" id="PF13519">
    <property type="entry name" value="VWA_2"/>
    <property type="match status" value="1"/>
</dbReference>
<dbReference type="SMART" id="SM00327">
    <property type="entry name" value="VWA"/>
    <property type="match status" value="1"/>
</dbReference>
<dbReference type="EMBL" id="JAERTX010000004">
    <property type="protein sequence ID" value="MBM9459420.1"/>
    <property type="molecule type" value="Genomic_DNA"/>
</dbReference>
<dbReference type="RefSeq" id="WP_205290709.1">
    <property type="nucleotide sequence ID" value="NZ_CP074406.1"/>
</dbReference>
<feature type="transmembrane region" description="Helical" evidence="1">
    <location>
        <begin position="276"/>
        <end position="299"/>
    </location>
</feature>
<evidence type="ECO:0000313" key="4">
    <source>
        <dbReference type="Proteomes" id="UP000663791"/>
    </source>
</evidence>
<dbReference type="SUPFAM" id="SSF53300">
    <property type="entry name" value="vWA-like"/>
    <property type="match status" value="1"/>
</dbReference>
<keyword evidence="1" id="KW-0472">Membrane</keyword>
<name>A0A938Y7S5_9ACTN</name>
<accession>A0A938Y7S5</accession>
<proteinExistence type="predicted"/>
<dbReference type="Gene3D" id="3.40.50.410">
    <property type="entry name" value="von Willebrand factor, type A domain"/>
    <property type="match status" value="1"/>
</dbReference>
<dbReference type="InterPro" id="IPR002035">
    <property type="entry name" value="VWF_A"/>
</dbReference>
<evidence type="ECO:0000313" key="3">
    <source>
        <dbReference type="EMBL" id="MBM9459420.1"/>
    </source>
</evidence>
<evidence type="ECO:0000259" key="2">
    <source>
        <dbReference type="PROSITE" id="PS50234"/>
    </source>
</evidence>
<comment type="caution">
    <text evidence="3">The sequence shown here is derived from an EMBL/GenBank/DDBJ whole genome shotgun (WGS) entry which is preliminary data.</text>
</comment>
<evidence type="ECO:0000256" key="1">
    <source>
        <dbReference type="SAM" id="Phobius"/>
    </source>
</evidence>
<sequence>MNGLGTRDVLVALRRIGIVLAFVAVLLRPGFGQADVATQAADIDVLVVVDRTRSMAALDAADRSPRITAAKADLTALAEEVPGARFGMLAFGAEARLVLPFSTDVNAFRAAVDTLYLEGPKDGVGSRADRPVPELTEVLERVAEQRPDRRRVVVYVGDGEDTGGAAGGEDHSFADVADLVAGGVVLGYGTEQGAPMPAAADLSDADGLVDDPETNQSAISRADPDNLREIAEELDVDYVDRGDAESAEDLDRVVADLSPSYDDSERGAAQGAEHDLTWVFGLVLGALLAGELVAAWRAVWRSRRAMEPRGGRG</sequence>
<gene>
    <name evidence="3" type="ORF">JK386_05860</name>
</gene>
<keyword evidence="4" id="KW-1185">Reference proteome</keyword>
<protein>
    <submittedName>
        <fullName evidence="3">VWA domain-containing protein</fullName>
    </submittedName>
</protein>
<dbReference type="InterPro" id="IPR036465">
    <property type="entry name" value="vWFA_dom_sf"/>
</dbReference>
<keyword evidence="1" id="KW-0812">Transmembrane</keyword>
<organism evidence="3 4">
    <name type="scientific">Nocardioides faecalis</name>
    <dbReference type="NCBI Taxonomy" id="2803858"/>
    <lineage>
        <taxon>Bacteria</taxon>
        <taxon>Bacillati</taxon>
        <taxon>Actinomycetota</taxon>
        <taxon>Actinomycetes</taxon>
        <taxon>Propionibacteriales</taxon>
        <taxon>Nocardioidaceae</taxon>
        <taxon>Nocardioides</taxon>
    </lineage>
</organism>
<feature type="domain" description="VWFA" evidence="2">
    <location>
        <begin position="44"/>
        <end position="234"/>
    </location>
</feature>
<dbReference type="Proteomes" id="UP000663791">
    <property type="component" value="Unassembled WGS sequence"/>
</dbReference>
<dbReference type="AlphaFoldDB" id="A0A938Y7S5"/>
<dbReference type="PROSITE" id="PS50234">
    <property type="entry name" value="VWFA"/>
    <property type="match status" value="1"/>
</dbReference>
<keyword evidence="1" id="KW-1133">Transmembrane helix</keyword>
<reference evidence="3" key="1">
    <citation type="submission" date="2021-01" db="EMBL/GenBank/DDBJ databases">
        <title>Novel species in genus Nocardioides.</title>
        <authorList>
            <person name="Zhang G."/>
        </authorList>
    </citation>
    <scope>NUCLEOTIDE SEQUENCE</scope>
    <source>
        <strain evidence="3">Zg-536</strain>
    </source>
</reference>